<keyword evidence="3" id="KW-0442">Lipid degradation</keyword>
<feature type="active site" description="Nucleophile" evidence="3">
    <location>
        <position position="551"/>
    </location>
</feature>
<feature type="active site" description="Proton acceptor" evidence="3">
    <location>
        <position position="678"/>
    </location>
</feature>
<dbReference type="GO" id="GO:0005739">
    <property type="term" value="C:mitochondrion"/>
    <property type="evidence" value="ECO:0007669"/>
    <property type="project" value="TreeGrafter"/>
</dbReference>
<dbReference type="AlphaFoldDB" id="A0A8J2P4E3"/>
<feature type="repeat" description="ANK" evidence="2">
    <location>
        <begin position="373"/>
        <end position="405"/>
    </location>
</feature>
<dbReference type="Pfam" id="PF01734">
    <property type="entry name" value="Patatin"/>
    <property type="match status" value="1"/>
</dbReference>
<evidence type="ECO:0000256" key="2">
    <source>
        <dbReference type="PROSITE-ProRule" id="PRU00023"/>
    </source>
</evidence>
<dbReference type="PANTHER" id="PTHR24139">
    <property type="entry name" value="CALCIUM-INDEPENDENT PHOSPHOLIPASE A2"/>
    <property type="match status" value="1"/>
</dbReference>
<evidence type="ECO:0000256" key="1">
    <source>
        <dbReference type="ARBA" id="ARBA00022801"/>
    </source>
</evidence>
<feature type="short sequence motif" description="DGA/G" evidence="3">
    <location>
        <begin position="678"/>
        <end position="680"/>
    </location>
</feature>
<evidence type="ECO:0000313" key="6">
    <source>
        <dbReference type="Proteomes" id="UP000708208"/>
    </source>
</evidence>
<dbReference type="Pfam" id="PF12796">
    <property type="entry name" value="Ank_2"/>
    <property type="match status" value="2"/>
</dbReference>
<dbReference type="SMART" id="SM00248">
    <property type="entry name" value="ANK"/>
    <property type="match status" value="6"/>
</dbReference>
<dbReference type="PANTHER" id="PTHR24139:SF34">
    <property type="entry name" value="85_88 KDA CALCIUM-INDEPENDENT PHOSPHOLIPASE A2"/>
    <property type="match status" value="1"/>
</dbReference>
<dbReference type="EMBL" id="CAJVCH010197611">
    <property type="protein sequence ID" value="CAG7730654.1"/>
    <property type="molecule type" value="Genomic_DNA"/>
</dbReference>
<feature type="short sequence motif" description="GXGXXG" evidence="3">
    <location>
        <begin position="517"/>
        <end position="522"/>
    </location>
</feature>
<keyword evidence="2" id="KW-0040">ANK repeat</keyword>
<feature type="short sequence motif" description="GXSXG" evidence="3">
    <location>
        <begin position="549"/>
        <end position="553"/>
    </location>
</feature>
<dbReference type="Proteomes" id="UP000708208">
    <property type="component" value="Unassembled WGS sequence"/>
</dbReference>
<dbReference type="OrthoDB" id="10021675at2759"/>
<dbReference type="Pfam" id="PF00023">
    <property type="entry name" value="Ank"/>
    <property type="match status" value="2"/>
</dbReference>
<feature type="repeat" description="ANK" evidence="2">
    <location>
        <begin position="170"/>
        <end position="202"/>
    </location>
</feature>
<keyword evidence="6" id="KW-1185">Reference proteome</keyword>
<dbReference type="PROSITE" id="PS51635">
    <property type="entry name" value="PNPLA"/>
    <property type="match status" value="1"/>
</dbReference>
<dbReference type="GO" id="GO:0047499">
    <property type="term" value="F:calcium-independent phospholipase A2 activity"/>
    <property type="evidence" value="ECO:0007669"/>
    <property type="project" value="InterPro"/>
</dbReference>
<feature type="domain" description="PNPLA" evidence="4">
    <location>
        <begin position="513"/>
        <end position="691"/>
    </location>
</feature>
<protein>
    <recommendedName>
        <fullName evidence="4">PNPLA domain-containing protein</fullName>
    </recommendedName>
</protein>
<keyword evidence="1 3" id="KW-0378">Hydrolase</keyword>
<comment type="caution">
    <text evidence="5">The sequence shown here is derived from an EMBL/GenBank/DDBJ whole genome shotgun (WGS) entry which is preliminary data.</text>
</comment>
<evidence type="ECO:0000313" key="5">
    <source>
        <dbReference type="EMBL" id="CAG7730654.1"/>
    </source>
</evidence>
<dbReference type="InterPro" id="IPR047148">
    <property type="entry name" value="PLPL9"/>
</dbReference>
<dbReference type="PROSITE" id="PS50297">
    <property type="entry name" value="ANK_REP_REGION"/>
    <property type="match status" value="3"/>
</dbReference>
<proteinExistence type="predicted"/>
<feature type="repeat" description="ANK" evidence="2">
    <location>
        <begin position="243"/>
        <end position="275"/>
    </location>
</feature>
<evidence type="ECO:0000259" key="4">
    <source>
        <dbReference type="PROSITE" id="PS51635"/>
    </source>
</evidence>
<feature type="repeat" description="ANK" evidence="2">
    <location>
        <begin position="340"/>
        <end position="372"/>
    </location>
</feature>
<sequence length="848" mass="94844">MAFSNFLGNVVRGIVTNYTSPSRETVDGFENANALVLELNGSRARDQVHLYPILRRWECVVLHGPMERPLFPLKFNIILHVPETDRMYSLYRTDNEDESLTHFIQFKECLAPLVKIDKKICDHAQLERMSGVIRRNPGWEAVHLIAYFDLHQYLRHDTLLQRINDQEGSLNKTPLHIAVERGNINTVNTLLALNAQMDRTDLKLNNVIHQAVAYPNASVAVLKRLLEEAEIKSPMLKDLFNAEGYTPLNMACKQDSTEQVKMLLEYGANVNIPYKDSFPIHLAIKSKSDCSVKEILQKNKDQLLLKDLKDGGTPLHWAQTTDIIDLLLELGCDPNIVDNHGRSALHNAVRRGDLKSTLLLLCHECHPDLKDEDGDTPLHVAARLCSRHIIQALIVFRADINLKNKHGHTARHLICSSGRSEADQVLFYLDKVGAKRCPPVASGTLNECLPGCKADGTASGCPPVNCVLSNELHIMDEALNAFCVQENMQKSHTSETFQRSTSHLDQTVGGRLLTLDGGGIRGLVLIQMLLVLEEIVNFPITHLFDWISGTSTGGVLGLGLAVGKSVIQMQALYIRLKDTIFGGSKPYSAELMDTFLKKEFGEDLKMSDIRRPRVIITTTLIDTRPAEFHLFRNYLSPESIMNQNTQIDPGLGEYVWRVAKWTGAAPSYFKLDGSRYVDGGLIANNPTLDALTELIQFGTAMKSVGGYQCQGRTDVPNIVLSLGCGIQPKQPVNPESLDICWPRGVIDTYVALNKLPVMFNLLVDQATQSEGQVVERSRAWCSSIGVPFYRFSPPCPKFIDLDETSDEVLIDLMWITRAYMFERRDKIEELGQVLLRKAPSAAFDAETP</sequence>
<evidence type="ECO:0000256" key="3">
    <source>
        <dbReference type="PROSITE-ProRule" id="PRU01161"/>
    </source>
</evidence>
<accession>A0A8J2P4E3</accession>
<organism evidence="5 6">
    <name type="scientific">Allacma fusca</name>
    <dbReference type="NCBI Taxonomy" id="39272"/>
    <lineage>
        <taxon>Eukaryota</taxon>
        <taxon>Metazoa</taxon>
        <taxon>Ecdysozoa</taxon>
        <taxon>Arthropoda</taxon>
        <taxon>Hexapoda</taxon>
        <taxon>Collembola</taxon>
        <taxon>Symphypleona</taxon>
        <taxon>Sminthuridae</taxon>
        <taxon>Allacma</taxon>
    </lineage>
</organism>
<dbReference type="InterPro" id="IPR002110">
    <property type="entry name" value="Ankyrin_rpt"/>
</dbReference>
<keyword evidence="3" id="KW-0443">Lipid metabolism</keyword>
<dbReference type="PROSITE" id="PS50088">
    <property type="entry name" value="ANK_REPEAT"/>
    <property type="match status" value="4"/>
</dbReference>
<name>A0A8J2P4E3_9HEXA</name>
<gene>
    <name evidence="5" type="ORF">AFUS01_LOCUS19279</name>
</gene>
<reference evidence="5" key="1">
    <citation type="submission" date="2021-06" db="EMBL/GenBank/DDBJ databases">
        <authorList>
            <person name="Hodson N. C."/>
            <person name="Mongue J. A."/>
            <person name="Jaron S. K."/>
        </authorList>
    </citation>
    <scope>NUCLEOTIDE SEQUENCE</scope>
</reference>
<dbReference type="GO" id="GO:2000304">
    <property type="term" value="P:positive regulation of ceramide biosynthetic process"/>
    <property type="evidence" value="ECO:0007669"/>
    <property type="project" value="TreeGrafter"/>
</dbReference>
<dbReference type="GO" id="GO:0016042">
    <property type="term" value="P:lipid catabolic process"/>
    <property type="evidence" value="ECO:0007669"/>
    <property type="project" value="UniProtKB-UniRule"/>
</dbReference>
<dbReference type="GO" id="GO:0052816">
    <property type="term" value="F:long-chain fatty acyl-CoA hydrolase activity"/>
    <property type="evidence" value="ECO:0007669"/>
    <property type="project" value="TreeGrafter"/>
</dbReference>
<dbReference type="InterPro" id="IPR002641">
    <property type="entry name" value="PNPLA_dom"/>
</dbReference>